<feature type="compositionally biased region" description="Low complexity" evidence="2">
    <location>
        <begin position="230"/>
        <end position="248"/>
    </location>
</feature>
<evidence type="ECO:0000313" key="4">
    <source>
        <dbReference type="Proteomes" id="UP000784294"/>
    </source>
</evidence>
<comment type="caution">
    <text evidence="3">The sequence shown here is derived from an EMBL/GenBank/DDBJ whole genome shotgun (WGS) entry which is preliminary data.</text>
</comment>
<feature type="region of interest" description="Disordered" evidence="2">
    <location>
        <begin position="626"/>
        <end position="645"/>
    </location>
</feature>
<evidence type="ECO:0000313" key="3">
    <source>
        <dbReference type="EMBL" id="VEL37096.1"/>
    </source>
</evidence>
<dbReference type="AlphaFoldDB" id="A0A448XI39"/>
<feature type="coiled-coil region" evidence="1">
    <location>
        <begin position="325"/>
        <end position="402"/>
    </location>
</feature>
<feature type="compositionally biased region" description="Basic residues" evidence="2">
    <location>
        <begin position="626"/>
        <end position="635"/>
    </location>
</feature>
<name>A0A448XI39_9PLAT</name>
<feature type="region of interest" description="Disordered" evidence="2">
    <location>
        <begin position="29"/>
        <end position="64"/>
    </location>
</feature>
<organism evidence="3 4">
    <name type="scientific">Protopolystoma xenopodis</name>
    <dbReference type="NCBI Taxonomy" id="117903"/>
    <lineage>
        <taxon>Eukaryota</taxon>
        <taxon>Metazoa</taxon>
        <taxon>Spiralia</taxon>
        <taxon>Lophotrochozoa</taxon>
        <taxon>Platyhelminthes</taxon>
        <taxon>Monogenea</taxon>
        <taxon>Polyopisthocotylea</taxon>
        <taxon>Polystomatidea</taxon>
        <taxon>Polystomatidae</taxon>
        <taxon>Protopolystoma</taxon>
    </lineage>
</organism>
<feature type="compositionally biased region" description="Polar residues" evidence="2">
    <location>
        <begin position="106"/>
        <end position="115"/>
    </location>
</feature>
<feature type="compositionally biased region" description="Basic and acidic residues" evidence="2">
    <location>
        <begin position="31"/>
        <end position="42"/>
    </location>
</feature>
<feature type="region of interest" description="Disordered" evidence="2">
    <location>
        <begin position="87"/>
        <end position="140"/>
    </location>
</feature>
<sequence>MARPSSHDSSPVECEKLEVSPYIIYNSSKPDNFEVHESERVNDAPNHPHLSNPTPSRQVSIKSESVVLDYESEEIDDDSQEQEIFLPHRRVVSPNSKSSKLPLSPATQPASNRTDIGSDGRGSLTQHQNSGKWQNKSEERPGVLLASQDTTSLQKINCHKAIDLLPRPDTPDGLLDSDFSADIDILSDSPEVEMSVQEGRTGTWINSADMESDIDVIRVQIRNQIAIAEQNQSQQEQQSARHASSSSSLSTTNTPVLATVVSGPPNTGSNTAFVNSQARLLASEQLWRVQCDHRLAELQLEFSRRLNDSLQEHEIKMTELRTIQSQEVARNMKRQTATLQALQRALPDCLKEKEITEIDLVGQLASELNSCRDELLATKRQLAESRDEVEAWRELAKQLDLKPATKGKSDLSAQQRPSGLYELNPMANGMDAKLSVQRRRLAARYNHNRRSLPLSSEEPDYMLMNSSSRDVVGSEGPWLAKTWKRLETSSGDEAEAEETDGLIPSLPLFASGYCFQGDRKRSKVKSSYLSNTGSNISMSGLRRRGSTAFRNAAMPSAEPDGLNGREARLNHPVPCRPVSMFEPMSLGQLTSGSHNPISLVDKVSQYERDSTFFGQGLGYTQAFHPRRCSKSRRPRSLTPLTNKRTTSVSGNLACFEANQPVKEENTAPVEIMHSLHRISEDLDRVMSVLHLPDEVLLAENNSIPGGPGFRASYSPALVVKHSPLVSSQPSLSQFRQRGQARTSTHATDRLVPAYLPSGKNWPPDSHASNLLRLQQQQQTPNISALATSGQRLLKSLCPATNRTWVDNMKRDFDVSQSTLEKPAPGQTTTAQLEATSENQIIRTSLSSEQDRSMRTAKRSLLIIPNDLLLPSLHSISSCSSDADILNELL</sequence>
<proteinExistence type="predicted"/>
<feature type="region of interest" description="Disordered" evidence="2">
    <location>
        <begin position="403"/>
        <end position="425"/>
    </location>
</feature>
<feature type="compositionally biased region" description="Low complexity" evidence="2">
    <location>
        <begin position="93"/>
        <end position="105"/>
    </location>
</feature>
<feature type="compositionally biased region" description="Polar residues" evidence="2">
    <location>
        <begin position="49"/>
        <end position="63"/>
    </location>
</feature>
<gene>
    <name evidence="3" type="ORF">PXEA_LOCUS30536</name>
</gene>
<evidence type="ECO:0000256" key="2">
    <source>
        <dbReference type="SAM" id="MobiDB-lite"/>
    </source>
</evidence>
<keyword evidence="1" id="KW-0175">Coiled coil</keyword>
<accession>A0A448XI39</accession>
<dbReference type="EMBL" id="CAAALY010253982">
    <property type="protein sequence ID" value="VEL37096.1"/>
    <property type="molecule type" value="Genomic_DNA"/>
</dbReference>
<feature type="region of interest" description="Disordered" evidence="2">
    <location>
        <begin position="230"/>
        <end position="252"/>
    </location>
</feature>
<dbReference type="Proteomes" id="UP000784294">
    <property type="component" value="Unassembled WGS sequence"/>
</dbReference>
<reference evidence="3" key="1">
    <citation type="submission" date="2018-11" db="EMBL/GenBank/DDBJ databases">
        <authorList>
            <consortium name="Pathogen Informatics"/>
        </authorList>
    </citation>
    <scope>NUCLEOTIDE SEQUENCE</scope>
</reference>
<keyword evidence="4" id="KW-1185">Reference proteome</keyword>
<evidence type="ECO:0000256" key="1">
    <source>
        <dbReference type="SAM" id="Coils"/>
    </source>
</evidence>
<feature type="compositionally biased region" description="Polar residues" evidence="2">
    <location>
        <begin position="123"/>
        <end position="134"/>
    </location>
</feature>
<protein>
    <submittedName>
        <fullName evidence="3">Uncharacterized protein</fullName>
    </submittedName>
</protein>